<protein>
    <submittedName>
        <fullName evidence="1">STAS/SEC14 domain-containing protein</fullName>
    </submittedName>
</protein>
<dbReference type="Pfam" id="PF11964">
    <property type="entry name" value="SpoIIAA-like"/>
    <property type="match status" value="1"/>
</dbReference>
<dbReference type="InterPro" id="IPR021866">
    <property type="entry name" value="SpoIIAA-like"/>
</dbReference>
<dbReference type="InterPro" id="IPR036513">
    <property type="entry name" value="STAS_dom_sf"/>
</dbReference>
<dbReference type="InterPro" id="IPR038396">
    <property type="entry name" value="SpoIIAA-like_sf"/>
</dbReference>
<gene>
    <name evidence="1" type="ORF">ACFQJ7_11375</name>
</gene>
<reference evidence="1 2" key="1">
    <citation type="journal article" date="2014" name="Int. J. Syst. Evol. Microbiol.">
        <title>Complete genome sequence of Corynebacterium casei LMG S-19264T (=DSM 44701T), isolated from a smear-ripened cheese.</title>
        <authorList>
            <consortium name="US DOE Joint Genome Institute (JGI-PGF)"/>
            <person name="Walter F."/>
            <person name="Albersmeier A."/>
            <person name="Kalinowski J."/>
            <person name="Ruckert C."/>
        </authorList>
    </citation>
    <scope>NUCLEOTIDE SEQUENCE [LARGE SCALE GENOMIC DNA]</scope>
    <source>
        <strain evidence="1 2">CGMCC 4.7215</strain>
    </source>
</reference>
<dbReference type="RefSeq" id="WP_267638895.1">
    <property type="nucleotide sequence ID" value="NZ_JAODIY010000045.1"/>
</dbReference>
<accession>A0ABD5X9Q2</accession>
<dbReference type="Proteomes" id="UP001596414">
    <property type="component" value="Unassembled WGS sequence"/>
</dbReference>
<dbReference type="SUPFAM" id="SSF52091">
    <property type="entry name" value="SpoIIaa-like"/>
    <property type="match status" value="1"/>
</dbReference>
<proteinExistence type="predicted"/>
<name>A0ABD5X9Q2_9EURY</name>
<organism evidence="1 2">
    <name type="scientific">Halovenus rubra</name>
    <dbReference type="NCBI Taxonomy" id="869890"/>
    <lineage>
        <taxon>Archaea</taxon>
        <taxon>Methanobacteriati</taxon>
        <taxon>Methanobacteriota</taxon>
        <taxon>Stenosarchaea group</taxon>
        <taxon>Halobacteria</taxon>
        <taxon>Halobacteriales</taxon>
        <taxon>Haloarculaceae</taxon>
        <taxon>Halovenus</taxon>
    </lineage>
</organism>
<dbReference type="Gene3D" id="3.40.50.10600">
    <property type="entry name" value="SpoIIaa-like domains"/>
    <property type="match status" value="1"/>
</dbReference>
<evidence type="ECO:0000313" key="1">
    <source>
        <dbReference type="EMBL" id="MFC7126628.1"/>
    </source>
</evidence>
<sequence>MDSTQMFEVLDETEDNLVAIRVGRGTRQGYEDLYSLLVEKSEQYGTIKVYEEVPDWTFSTFLSHLHGIVPDFRYGPDFTIARYAAVGDTRWAKLLYDWWRAVRPIWPVAPETMRYFDLEERLDALQWIQQSED</sequence>
<comment type="caution">
    <text evidence="1">The sequence shown here is derived from an EMBL/GenBank/DDBJ whole genome shotgun (WGS) entry which is preliminary data.</text>
</comment>
<dbReference type="EMBL" id="JBHSZQ010000024">
    <property type="protein sequence ID" value="MFC7126628.1"/>
    <property type="molecule type" value="Genomic_DNA"/>
</dbReference>
<dbReference type="AlphaFoldDB" id="A0ABD5X9Q2"/>
<evidence type="ECO:0000313" key="2">
    <source>
        <dbReference type="Proteomes" id="UP001596414"/>
    </source>
</evidence>